<sequence length="311" mass="34956">MKFLHSPSSTPRPTYAPAGCIPAVLRRLLCFHTLPTFPLDTHIKENFLNNEFHEVYCDDKLKASPGIVGKLMGLDSMPAEQFKLPKKGNCVIKAPAFVEIENDKFIILSFEGGGKDRGLRLNSSKTRKGLIEKEKARSKLNQEKPICHQSVDKDSEVLNLKKSSDLEGVEKGISRKIIIESDSENSSPVSVLEFSDHQEASYSGKGDSQSKNSNSRRKLRGDIDKNAPSLSSLSSCRNGKEYVGLENKNNFAVGESKEMWEEICKMTEKDVMNSSRVQMERWKGEDFEEIGVCFELQILDQLILELLFTMT</sequence>
<dbReference type="InterPro" id="IPR032795">
    <property type="entry name" value="DUF3741-assoc"/>
</dbReference>
<reference evidence="3" key="2">
    <citation type="submission" date="2020-06" db="EMBL/GenBank/DDBJ databases">
        <title>Helianthus annuus Genome sequencing and assembly Release 2.</title>
        <authorList>
            <person name="Gouzy J."/>
            <person name="Langlade N."/>
            <person name="Munos S."/>
        </authorList>
    </citation>
    <scope>NUCLEOTIDE SEQUENCE</scope>
    <source>
        <tissue evidence="3">Leaves</tissue>
    </source>
</reference>
<organism evidence="3 4">
    <name type="scientific">Helianthus annuus</name>
    <name type="common">Common sunflower</name>
    <dbReference type="NCBI Taxonomy" id="4232"/>
    <lineage>
        <taxon>Eukaryota</taxon>
        <taxon>Viridiplantae</taxon>
        <taxon>Streptophyta</taxon>
        <taxon>Embryophyta</taxon>
        <taxon>Tracheophyta</taxon>
        <taxon>Spermatophyta</taxon>
        <taxon>Magnoliopsida</taxon>
        <taxon>eudicotyledons</taxon>
        <taxon>Gunneridae</taxon>
        <taxon>Pentapetalae</taxon>
        <taxon>asterids</taxon>
        <taxon>campanulids</taxon>
        <taxon>Asterales</taxon>
        <taxon>Asteraceae</taxon>
        <taxon>Asteroideae</taxon>
        <taxon>Heliantheae alliance</taxon>
        <taxon>Heliantheae</taxon>
        <taxon>Helianthus</taxon>
    </lineage>
</organism>
<reference evidence="3" key="1">
    <citation type="journal article" date="2017" name="Nature">
        <title>The sunflower genome provides insights into oil metabolism, flowering and Asterid evolution.</title>
        <authorList>
            <person name="Badouin H."/>
            <person name="Gouzy J."/>
            <person name="Grassa C.J."/>
            <person name="Murat F."/>
            <person name="Staton S.E."/>
            <person name="Cottret L."/>
            <person name="Lelandais-Briere C."/>
            <person name="Owens G.L."/>
            <person name="Carrere S."/>
            <person name="Mayjonade B."/>
            <person name="Legrand L."/>
            <person name="Gill N."/>
            <person name="Kane N.C."/>
            <person name="Bowers J.E."/>
            <person name="Hubner S."/>
            <person name="Bellec A."/>
            <person name="Berard A."/>
            <person name="Berges H."/>
            <person name="Blanchet N."/>
            <person name="Boniface M.C."/>
            <person name="Brunel D."/>
            <person name="Catrice O."/>
            <person name="Chaidir N."/>
            <person name="Claudel C."/>
            <person name="Donnadieu C."/>
            <person name="Faraut T."/>
            <person name="Fievet G."/>
            <person name="Helmstetter N."/>
            <person name="King M."/>
            <person name="Knapp S.J."/>
            <person name="Lai Z."/>
            <person name="Le Paslier M.C."/>
            <person name="Lippi Y."/>
            <person name="Lorenzon L."/>
            <person name="Mandel J.R."/>
            <person name="Marage G."/>
            <person name="Marchand G."/>
            <person name="Marquand E."/>
            <person name="Bret-Mestries E."/>
            <person name="Morien E."/>
            <person name="Nambeesan S."/>
            <person name="Nguyen T."/>
            <person name="Pegot-Espagnet P."/>
            <person name="Pouilly N."/>
            <person name="Raftis F."/>
            <person name="Sallet E."/>
            <person name="Schiex T."/>
            <person name="Thomas J."/>
            <person name="Vandecasteele C."/>
            <person name="Vares D."/>
            <person name="Vear F."/>
            <person name="Vautrin S."/>
            <person name="Crespi M."/>
            <person name="Mangin B."/>
            <person name="Burke J.M."/>
            <person name="Salse J."/>
            <person name="Munos S."/>
            <person name="Vincourt P."/>
            <person name="Rieseberg L.H."/>
            <person name="Langlade N.B."/>
        </authorList>
    </citation>
    <scope>NUCLEOTIDE SEQUENCE</scope>
    <source>
        <tissue evidence="3">Leaves</tissue>
    </source>
</reference>
<dbReference type="AlphaFoldDB" id="A0A9K3IX43"/>
<feature type="domain" description="DUF3741" evidence="2">
    <location>
        <begin position="64"/>
        <end position="82"/>
    </location>
</feature>
<feature type="region of interest" description="Disordered" evidence="1">
    <location>
        <begin position="196"/>
        <end position="232"/>
    </location>
</feature>
<dbReference type="PANTHER" id="PTHR35499:SF1">
    <property type="entry name" value="DUF3741 DOMAIN-CONTAINING PROTEIN"/>
    <property type="match status" value="1"/>
</dbReference>
<keyword evidence="4" id="KW-1185">Reference proteome</keyword>
<dbReference type="Gramene" id="mRNA:HanXRQr2_Chr05g0199351">
    <property type="protein sequence ID" value="mRNA:HanXRQr2_Chr05g0199351"/>
    <property type="gene ID" value="HanXRQr2_Chr05g0199351"/>
</dbReference>
<evidence type="ECO:0000256" key="1">
    <source>
        <dbReference type="SAM" id="MobiDB-lite"/>
    </source>
</evidence>
<accession>A0A9K3IX43</accession>
<dbReference type="Pfam" id="PF14383">
    <property type="entry name" value="VARLMGL"/>
    <property type="match status" value="1"/>
</dbReference>
<gene>
    <name evidence="3" type="ORF">HanXRQr2_Chr05g0199351</name>
</gene>
<evidence type="ECO:0000313" key="4">
    <source>
        <dbReference type="Proteomes" id="UP000215914"/>
    </source>
</evidence>
<protein>
    <recommendedName>
        <fullName evidence="2">DUF3741 domain-containing protein</fullName>
    </recommendedName>
</protein>
<name>A0A9K3IX43_HELAN</name>
<comment type="caution">
    <text evidence="3">The sequence shown here is derived from an EMBL/GenBank/DDBJ whole genome shotgun (WGS) entry which is preliminary data.</text>
</comment>
<proteinExistence type="predicted"/>
<dbReference type="Proteomes" id="UP000215914">
    <property type="component" value="Unassembled WGS sequence"/>
</dbReference>
<evidence type="ECO:0000259" key="2">
    <source>
        <dbReference type="Pfam" id="PF14383"/>
    </source>
</evidence>
<dbReference type="PANTHER" id="PTHR35499">
    <property type="entry name" value="OS05G0128300 PROTEIN"/>
    <property type="match status" value="1"/>
</dbReference>
<dbReference type="OrthoDB" id="1924799at2759"/>
<evidence type="ECO:0000313" key="3">
    <source>
        <dbReference type="EMBL" id="KAF5804632.1"/>
    </source>
</evidence>
<dbReference type="EMBL" id="MNCJ02000320">
    <property type="protein sequence ID" value="KAF5804632.1"/>
    <property type="molecule type" value="Genomic_DNA"/>
</dbReference>